<proteinExistence type="predicted"/>
<protein>
    <submittedName>
        <fullName evidence="2">Uncharacterized protein</fullName>
    </submittedName>
</protein>
<reference evidence="2" key="1">
    <citation type="journal article" date="2022" name="G3 (Bethesda)">
        <title>High quality genome of the basidiomycete yeast Dioszegia hungarica PDD-24b-2 isolated from cloud water.</title>
        <authorList>
            <person name="Jarrige D."/>
            <person name="Haridas S."/>
            <person name="Bleykasten-Grosshans C."/>
            <person name="Joly M."/>
            <person name="Nadalig T."/>
            <person name="Sancelme M."/>
            <person name="Vuilleumier S."/>
            <person name="Grigoriev I.V."/>
            <person name="Amato P."/>
            <person name="Bringel F."/>
        </authorList>
    </citation>
    <scope>NUCLEOTIDE SEQUENCE</scope>
    <source>
        <strain evidence="2">PDD-24b-2</strain>
    </source>
</reference>
<feature type="compositionally biased region" description="Pro residues" evidence="1">
    <location>
        <begin position="212"/>
        <end position="223"/>
    </location>
</feature>
<dbReference type="EMBL" id="JAKWFO010000005">
    <property type="protein sequence ID" value="KAI9635423.1"/>
    <property type="molecule type" value="Genomic_DNA"/>
</dbReference>
<dbReference type="RefSeq" id="XP_052945200.1">
    <property type="nucleotide sequence ID" value="XM_053092778.1"/>
</dbReference>
<feature type="compositionally biased region" description="Polar residues" evidence="1">
    <location>
        <begin position="350"/>
        <end position="361"/>
    </location>
</feature>
<gene>
    <name evidence="2" type="ORF">MKK02DRAFT_44112</name>
</gene>
<evidence type="ECO:0000313" key="3">
    <source>
        <dbReference type="Proteomes" id="UP001164286"/>
    </source>
</evidence>
<feature type="compositionally biased region" description="Acidic residues" evidence="1">
    <location>
        <begin position="363"/>
        <end position="373"/>
    </location>
</feature>
<feature type="compositionally biased region" description="Polar residues" evidence="1">
    <location>
        <begin position="537"/>
        <end position="547"/>
    </location>
</feature>
<feature type="region of interest" description="Disordered" evidence="1">
    <location>
        <begin position="418"/>
        <end position="547"/>
    </location>
</feature>
<feature type="compositionally biased region" description="Basic and acidic residues" evidence="1">
    <location>
        <begin position="480"/>
        <end position="509"/>
    </location>
</feature>
<accession>A0AA38H771</accession>
<name>A0AA38H771_9TREE</name>
<sequence length="908" mass="97682">MSFMDFDLPIPLEMQADSLDMWGWPMKTVKIEVREAIQLGYKFMPRRAPMISGLNETGPTPPSSLPPHPLMTVSSTFQTDPSPLEHYNGGLPILDLSYNPLPPVQEDVELEGEVPDIWVNSQTSVAEQASSTTPDFIPLVHPKATVFTPPAPKPFCLARLDKGLVEPEEQSPPALEPDSADTSFSTLGPQTPSSSQSYTMGDLDGAACEIPRPTPPSNSPSPTPVLADPFLPSTSTPAVASPAPHVEAEDQTSTLAVDVEAQSPPLAKRMSPKPAYIDYNPSRSVRRTKSGTHDASPARARTFLTQRMGTPFPDRDAHQSSSPSPAIRANIPRRRGAPKSSLDIFAEIASSRQPSATSGMPSENEESDSEDVENVLRVAEEKEPDDEVVMGVDDKRGIMEQRALSPRSPFLEQLSVIMNRSDVRPPATPVPISKRSLRSSGPLAPIDTIPPSEIPGSEHISPAKTATSDDTTESETTPAEDSRQKRYDERQAKRSRDAEEVELEAKHTECDEEGFTPGSGGPRKAASAKLKQRLMDGTSTFDRLSSVTSSIRGRLPSVARPLPADTISSLSIVLDEGMSVGGSSATSTRLESIPSGSLVCIMQDTPAPPGKGKTKPSNAPPPRPLKLLKSTSSFIAPKPIKKATNEQPPLPSKPDYSDRSMRSNKRKQGADAAHPIDVEAEVAPKQKKPKPMIKTPLVIRTPIEALSQPIDQYTSIGEAAKLRRASKEATTSRSSTGGSSSGVASAPALVSNSTRSHSSKVNPNLTAPKKVASKTRPTVPASPITLPPVPTDYDDELDAEGEPDDELAGPIQEDEAEEVQEQESEGKEKAGRGYTAAEKQILLASWDGFSALNKSVQEAAARALVDAGFAKRSPKALRWYMANTMKEDFKKKHQASLARKAKSGRTRN</sequence>
<comment type="caution">
    <text evidence="2">The sequence shown here is derived from an EMBL/GenBank/DDBJ whole genome shotgun (WGS) entry which is preliminary data.</text>
</comment>
<feature type="compositionally biased region" description="Polar residues" evidence="1">
    <location>
        <begin position="180"/>
        <end position="199"/>
    </location>
</feature>
<feature type="region of interest" description="Disordered" evidence="1">
    <location>
        <begin position="167"/>
        <end position="393"/>
    </location>
</feature>
<feature type="compositionally biased region" description="Polar residues" evidence="1">
    <location>
        <begin position="750"/>
        <end position="765"/>
    </location>
</feature>
<keyword evidence="3" id="KW-1185">Reference proteome</keyword>
<evidence type="ECO:0000256" key="1">
    <source>
        <dbReference type="SAM" id="MobiDB-lite"/>
    </source>
</evidence>
<feature type="compositionally biased region" description="Low complexity" evidence="1">
    <location>
        <begin position="463"/>
        <end position="479"/>
    </location>
</feature>
<evidence type="ECO:0000313" key="2">
    <source>
        <dbReference type="EMBL" id="KAI9635423.1"/>
    </source>
</evidence>
<organism evidence="2 3">
    <name type="scientific">Dioszegia hungarica</name>
    <dbReference type="NCBI Taxonomy" id="4972"/>
    <lineage>
        <taxon>Eukaryota</taxon>
        <taxon>Fungi</taxon>
        <taxon>Dikarya</taxon>
        <taxon>Basidiomycota</taxon>
        <taxon>Agaricomycotina</taxon>
        <taxon>Tremellomycetes</taxon>
        <taxon>Tremellales</taxon>
        <taxon>Bulleribasidiaceae</taxon>
        <taxon>Dioszegia</taxon>
    </lineage>
</organism>
<feature type="region of interest" description="Disordered" evidence="1">
    <location>
        <begin position="600"/>
        <end position="834"/>
    </location>
</feature>
<dbReference type="Proteomes" id="UP001164286">
    <property type="component" value="Unassembled WGS sequence"/>
</dbReference>
<dbReference type="GeneID" id="77731983"/>
<dbReference type="AlphaFoldDB" id="A0AA38H771"/>
<feature type="compositionally biased region" description="Acidic residues" evidence="1">
    <location>
        <begin position="792"/>
        <end position="823"/>
    </location>
</feature>
<feature type="compositionally biased region" description="Low complexity" evidence="1">
    <location>
        <begin position="729"/>
        <end position="746"/>
    </location>
</feature>